<accession>A0A0X8JS25</accession>
<feature type="domain" description="TPM" evidence="3">
    <location>
        <begin position="14"/>
        <end position="136"/>
    </location>
</feature>
<dbReference type="Gene3D" id="3.10.310.50">
    <property type="match status" value="1"/>
</dbReference>
<feature type="compositionally biased region" description="Low complexity" evidence="1">
    <location>
        <begin position="250"/>
        <end position="260"/>
    </location>
</feature>
<evidence type="ECO:0000256" key="2">
    <source>
        <dbReference type="SAM" id="Phobius"/>
    </source>
</evidence>
<proteinExistence type="predicted"/>
<reference evidence="5" key="1">
    <citation type="submission" date="2016-02" db="EMBL/GenBank/DDBJ databases">
        <authorList>
            <person name="Holder M.E."/>
            <person name="Ajami N.J."/>
            <person name="Petrosino J.F."/>
        </authorList>
    </citation>
    <scope>NUCLEOTIDE SEQUENCE [LARGE SCALE GENOMIC DNA]</scope>
    <source>
        <strain evidence="5">DSM 12838</strain>
    </source>
</reference>
<protein>
    <recommendedName>
        <fullName evidence="3">TPM domain-containing protein</fullName>
    </recommendedName>
</protein>
<keyword evidence="2" id="KW-1133">Transmembrane helix</keyword>
<dbReference type="KEGG" id="doa:AXF15_10465"/>
<feature type="transmembrane region" description="Helical" evidence="2">
    <location>
        <begin position="215"/>
        <end position="233"/>
    </location>
</feature>
<organism evidence="4 5">
    <name type="scientific">Desulfomicrobium orale DSM 12838</name>
    <dbReference type="NCBI Taxonomy" id="888061"/>
    <lineage>
        <taxon>Bacteria</taxon>
        <taxon>Pseudomonadati</taxon>
        <taxon>Thermodesulfobacteriota</taxon>
        <taxon>Desulfovibrionia</taxon>
        <taxon>Desulfovibrionales</taxon>
        <taxon>Desulfomicrobiaceae</taxon>
        <taxon>Desulfomicrobium</taxon>
    </lineage>
</organism>
<evidence type="ECO:0000256" key="1">
    <source>
        <dbReference type="SAM" id="MobiDB-lite"/>
    </source>
</evidence>
<sequence length="278" mass="29079">MLQALDVPPLTARVMDMAGILSANTTQELETRLQLLEAENGTQIAVLTIDSLDGENLEEYTLRVAETWGLGQRGMDNGALLLIAVQDRQMRIEVGYGLEDRLTDLMAGRIINERIIPFLRKGNFNGGVRAGVQAMIIAARGEDPFTAANTPDISPLAETAASEQEQQDEMEDTLVEALLGGSFLAGLLFRRILLSMAVGAILGFIFGLFMPTEYAWASSAMVGAFCALFASAIRRMFSGGDFSGGGGSSGSSSSGSSSSGGFSGGGGGFGGGGASGRW</sequence>
<evidence type="ECO:0000313" key="5">
    <source>
        <dbReference type="Proteomes" id="UP000063964"/>
    </source>
</evidence>
<dbReference type="Proteomes" id="UP000063964">
    <property type="component" value="Chromosome"/>
</dbReference>
<gene>
    <name evidence="4" type="ORF">AXF15_10465</name>
</gene>
<feature type="transmembrane region" description="Helical" evidence="2">
    <location>
        <begin position="192"/>
        <end position="209"/>
    </location>
</feature>
<dbReference type="PANTHER" id="PTHR30373">
    <property type="entry name" value="UPF0603 PROTEIN YGCG"/>
    <property type="match status" value="1"/>
</dbReference>
<dbReference type="PANTHER" id="PTHR30373:SF2">
    <property type="entry name" value="UPF0603 PROTEIN YGCG"/>
    <property type="match status" value="1"/>
</dbReference>
<evidence type="ECO:0000259" key="3">
    <source>
        <dbReference type="Pfam" id="PF04536"/>
    </source>
</evidence>
<keyword evidence="5" id="KW-1185">Reference proteome</keyword>
<name>A0A0X8JS25_9BACT</name>
<dbReference type="AlphaFoldDB" id="A0A0X8JS25"/>
<feature type="region of interest" description="Disordered" evidence="1">
    <location>
        <begin position="248"/>
        <end position="278"/>
    </location>
</feature>
<keyword evidence="2" id="KW-0472">Membrane</keyword>
<evidence type="ECO:0000313" key="4">
    <source>
        <dbReference type="EMBL" id="AMD93478.1"/>
    </source>
</evidence>
<dbReference type="Pfam" id="PF04536">
    <property type="entry name" value="TPM_phosphatase"/>
    <property type="match status" value="1"/>
</dbReference>
<keyword evidence="2" id="KW-0812">Transmembrane</keyword>
<dbReference type="EMBL" id="CP014230">
    <property type="protein sequence ID" value="AMD93478.1"/>
    <property type="molecule type" value="Genomic_DNA"/>
</dbReference>
<feature type="compositionally biased region" description="Gly residues" evidence="1">
    <location>
        <begin position="261"/>
        <end position="278"/>
    </location>
</feature>
<dbReference type="STRING" id="888061.AXF15_10465"/>
<dbReference type="InterPro" id="IPR007621">
    <property type="entry name" value="TPM_dom"/>
</dbReference>